<comment type="caution">
    <text evidence="2">The sequence shown here is derived from an EMBL/GenBank/DDBJ whole genome shotgun (WGS) entry which is preliminary data.</text>
</comment>
<dbReference type="EMBL" id="MSIF01000013">
    <property type="protein sequence ID" value="OLF08019.1"/>
    <property type="molecule type" value="Genomic_DNA"/>
</dbReference>
<sequence length="244" mass="25590">MSTVVLLHSLAMSGGLWAPLTERLAPHANVVALDARGHGKSTWDGSPFTVEDLAADTAALIESLDDGPVAVAGMSMGGCVAIALAGSRPELVERLLLADTTADYGPDKETAWAQRADNATGKPRERQLSFQVDRWFSPEFARRDPAEVARVSELFLATDSRAHAQACRALGAFDGSALLGGITADTLVVVGEHDYATPPDMARALARGIPGARLEVFAAARHFSLFEAPGALDLAAAHLLGGPR</sequence>
<accession>A0A7Z0WJI4</accession>
<organism evidence="2 3">
    <name type="scientific">Actinophytocola xinjiangensis</name>
    <dbReference type="NCBI Taxonomy" id="485602"/>
    <lineage>
        <taxon>Bacteria</taxon>
        <taxon>Bacillati</taxon>
        <taxon>Actinomycetota</taxon>
        <taxon>Actinomycetes</taxon>
        <taxon>Pseudonocardiales</taxon>
        <taxon>Pseudonocardiaceae</taxon>
    </lineage>
</organism>
<dbReference type="PANTHER" id="PTHR43798">
    <property type="entry name" value="MONOACYLGLYCEROL LIPASE"/>
    <property type="match status" value="1"/>
</dbReference>
<reference evidence="2 3" key="1">
    <citation type="submission" date="2016-12" db="EMBL/GenBank/DDBJ databases">
        <title>The draft genome sequence of Actinophytocola xinjiangensis.</title>
        <authorList>
            <person name="Wang W."/>
            <person name="Yuan L."/>
        </authorList>
    </citation>
    <scope>NUCLEOTIDE SEQUENCE [LARGE SCALE GENOMIC DNA]</scope>
    <source>
        <strain evidence="2 3">CGMCC 4.4663</strain>
    </source>
</reference>
<evidence type="ECO:0000313" key="2">
    <source>
        <dbReference type="EMBL" id="OLF08019.1"/>
    </source>
</evidence>
<protein>
    <submittedName>
        <fullName evidence="2">Alpha/beta hydrolase</fullName>
    </submittedName>
</protein>
<proteinExistence type="predicted"/>
<dbReference type="Pfam" id="PF00561">
    <property type="entry name" value="Abhydrolase_1"/>
    <property type="match status" value="1"/>
</dbReference>
<dbReference type="InterPro" id="IPR050266">
    <property type="entry name" value="AB_hydrolase_sf"/>
</dbReference>
<feature type="domain" description="AB hydrolase-1" evidence="1">
    <location>
        <begin position="3"/>
        <end position="229"/>
    </location>
</feature>
<dbReference type="InterPro" id="IPR029058">
    <property type="entry name" value="AB_hydrolase_fold"/>
</dbReference>
<dbReference type="InterPro" id="IPR000073">
    <property type="entry name" value="AB_hydrolase_1"/>
</dbReference>
<evidence type="ECO:0000259" key="1">
    <source>
        <dbReference type="Pfam" id="PF00561"/>
    </source>
</evidence>
<evidence type="ECO:0000313" key="3">
    <source>
        <dbReference type="Proteomes" id="UP000185696"/>
    </source>
</evidence>
<dbReference type="AlphaFoldDB" id="A0A7Z0WJI4"/>
<dbReference type="GO" id="GO:0046464">
    <property type="term" value="P:acylglycerol catabolic process"/>
    <property type="evidence" value="ECO:0007669"/>
    <property type="project" value="TreeGrafter"/>
</dbReference>
<dbReference type="Proteomes" id="UP000185696">
    <property type="component" value="Unassembled WGS sequence"/>
</dbReference>
<dbReference type="PANTHER" id="PTHR43798:SF5">
    <property type="entry name" value="MONOACYLGLYCEROL LIPASE ABHD6"/>
    <property type="match status" value="1"/>
</dbReference>
<gene>
    <name evidence="2" type="ORF">BLA60_24410</name>
</gene>
<dbReference type="SUPFAM" id="SSF53474">
    <property type="entry name" value="alpha/beta-Hydrolases"/>
    <property type="match status" value="1"/>
</dbReference>
<name>A0A7Z0WJI4_9PSEU</name>
<keyword evidence="2" id="KW-0378">Hydrolase</keyword>
<dbReference type="GO" id="GO:0016020">
    <property type="term" value="C:membrane"/>
    <property type="evidence" value="ECO:0007669"/>
    <property type="project" value="TreeGrafter"/>
</dbReference>
<dbReference type="RefSeq" id="WP_075135323.1">
    <property type="nucleotide sequence ID" value="NZ_MSIF01000013.1"/>
</dbReference>
<dbReference type="PRINTS" id="PR00111">
    <property type="entry name" value="ABHYDROLASE"/>
</dbReference>
<dbReference type="Gene3D" id="3.40.50.1820">
    <property type="entry name" value="alpha/beta hydrolase"/>
    <property type="match status" value="1"/>
</dbReference>
<dbReference type="GO" id="GO:0047372">
    <property type="term" value="F:monoacylglycerol lipase activity"/>
    <property type="evidence" value="ECO:0007669"/>
    <property type="project" value="TreeGrafter"/>
</dbReference>
<keyword evidence="3" id="KW-1185">Reference proteome</keyword>